<dbReference type="AlphaFoldDB" id="A8M9R6"/>
<dbReference type="NCBIfam" id="TIGR04085">
    <property type="entry name" value="rSAM_more_4Fe4S"/>
    <property type="match status" value="1"/>
</dbReference>
<dbReference type="InterPro" id="IPR023867">
    <property type="entry name" value="Sulphatase_maturase_rSAM"/>
</dbReference>
<dbReference type="KEGG" id="cma:Cmaq_0093"/>
<dbReference type="GO" id="GO:0051536">
    <property type="term" value="F:iron-sulfur cluster binding"/>
    <property type="evidence" value="ECO:0007669"/>
    <property type="project" value="UniProtKB-KW"/>
</dbReference>
<evidence type="ECO:0000256" key="4">
    <source>
        <dbReference type="ARBA" id="ARBA00023004"/>
    </source>
</evidence>
<gene>
    <name evidence="7" type="ordered locus">Cmaq_0093</name>
</gene>
<dbReference type="PANTHER" id="PTHR43273">
    <property type="entry name" value="ANAEROBIC SULFATASE-MATURATING ENZYME HOMOLOG ASLB-RELATED"/>
    <property type="match status" value="1"/>
</dbReference>
<keyword evidence="8" id="KW-1185">Reference proteome</keyword>
<dbReference type="InterPro" id="IPR013785">
    <property type="entry name" value="Aldolase_TIM"/>
</dbReference>
<evidence type="ECO:0000259" key="6">
    <source>
        <dbReference type="Pfam" id="PF04055"/>
    </source>
</evidence>
<dbReference type="EMBL" id="CP000852">
    <property type="protein sequence ID" value="ABW00947.1"/>
    <property type="molecule type" value="Genomic_DNA"/>
</dbReference>
<keyword evidence="2" id="KW-0949">S-adenosyl-L-methionine</keyword>
<dbReference type="InterPro" id="IPR007197">
    <property type="entry name" value="rSAM"/>
</dbReference>
<name>A8M9R6_CALMQ</name>
<keyword evidence="4" id="KW-0408">Iron</keyword>
<reference evidence="7 8" key="1">
    <citation type="submission" date="2007-10" db="EMBL/GenBank/DDBJ databases">
        <title>Complete sequence of Caldivirga maquilingensis IC-167.</title>
        <authorList>
            <consortium name="US DOE Joint Genome Institute"/>
            <person name="Copeland A."/>
            <person name="Lucas S."/>
            <person name="Lapidus A."/>
            <person name="Barry K."/>
            <person name="Glavina del Rio T."/>
            <person name="Dalin E."/>
            <person name="Tice H."/>
            <person name="Pitluck S."/>
            <person name="Saunders E."/>
            <person name="Brettin T."/>
            <person name="Bruce D."/>
            <person name="Detter J.C."/>
            <person name="Han C."/>
            <person name="Schmutz J."/>
            <person name="Larimer F."/>
            <person name="Land M."/>
            <person name="Hauser L."/>
            <person name="Kyrpides N."/>
            <person name="Ivanova N."/>
            <person name="Biddle J.F."/>
            <person name="Zhang Z."/>
            <person name="Fitz-Gibbon S.T."/>
            <person name="Lowe T.M."/>
            <person name="Saltikov C."/>
            <person name="House C.H."/>
            <person name="Richardson P."/>
        </authorList>
    </citation>
    <scope>NUCLEOTIDE SEQUENCE [LARGE SCALE GENOMIC DNA]</scope>
    <source>
        <strain evidence="8">ATCC 700844 / DSM 13496 / JCM 10307 / IC-167</strain>
    </source>
</reference>
<evidence type="ECO:0000256" key="2">
    <source>
        <dbReference type="ARBA" id="ARBA00022691"/>
    </source>
</evidence>
<dbReference type="PANTHER" id="PTHR43273:SF2">
    <property type="entry name" value="RADICAL SAM CORE DOMAIN-CONTAINING PROTEIN"/>
    <property type="match status" value="1"/>
</dbReference>
<dbReference type="InterPro" id="IPR023885">
    <property type="entry name" value="4Fe4S-binding_SPASM_dom"/>
</dbReference>
<dbReference type="HOGENOM" id="CLU_777602_0_0_2"/>
<sequence>MMLWLVFTTGACNLRCSYCGGSFNPKVVPWRINYNPVKLKELIEKDNNATVIFYGGEPLLNPRFIMWMMDNVKASRWGIQTNGTLTELLPNEYWRRMSVVLLSIDGRREVTDAHRGFGAYDRVIKALMRLKSIGVNRLIARMAVTRLTDIYIDVTHLLNIGFNLVHWQLDVIWDGKWDVLTWAKSNYLPGVRKLVELFLSNLREGRVIGIVPILGVLTAYLHKPYRGPPCGAGYRSIAISTDGRILSCPIAVHENWAVLGNVNVGFNLIDIESQLPEMCKTCEYRQYCGGRCLYAIKEGEEYWGLDGVLTVDYVTKETIRTILEIGPEVKELVNKGVVKLSDLYYDPILDSTEVIP</sequence>
<dbReference type="SFLD" id="SFLDG01067">
    <property type="entry name" value="SPASM/twitch_domain_containing"/>
    <property type="match status" value="1"/>
</dbReference>
<evidence type="ECO:0000256" key="3">
    <source>
        <dbReference type="ARBA" id="ARBA00022723"/>
    </source>
</evidence>
<dbReference type="InterPro" id="IPR023819">
    <property type="entry name" value="Pep-mod_rSAM_AF0577"/>
</dbReference>
<dbReference type="CDD" id="cd01335">
    <property type="entry name" value="Radical_SAM"/>
    <property type="match status" value="1"/>
</dbReference>
<dbReference type="NCBIfam" id="TIGR04084">
    <property type="entry name" value="rSAM_AF0577"/>
    <property type="match status" value="1"/>
</dbReference>
<evidence type="ECO:0000313" key="7">
    <source>
        <dbReference type="EMBL" id="ABW00947.1"/>
    </source>
</evidence>
<evidence type="ECO:0000256" key="1">
    <source>
        <dbReference type="ARBA" id="ARBA00001966"/>
    </source>
</evidence>
<comment type="cofactor">
    <cofactor evidence="1">
        <name>[4Fe-4S] cluster</name>
        <dbReference type="ChEBI" id="CHEBI:49883"/>
    </cofactor>
</comment>
<dbReference type="SFLD" id="SFLDS00029">
    <property type="entry name" value="Radical_SAM"/>
    <property type="match status" value="1"/>
</dbReference>
<dbReference type="Pfam" id="PF04055">
    <property type="entry name" value="Radical_SAM"/>
    <property type="match status" value="1"/>
</dbReference>
<keyword evidence="5" id="KW-0411">Iron-sulfur</keyword>
<dbReference type="GO" id="GO:0046872">
    <property type="term" value="F:metal ion binding"/>
    <property type="evidence" value="ECO:0007669"/>
    <property type="project" value="UniProtKB-KW"/>
</dbReference>
<dbReference type="GO" id="GO:0016491">
    <property type="term" value="F:oxidoreductase activity"/>
    <property type="evidence" value="ECO:0007669"/>
    <property type="project" value="InterPro"/>
</dbReference>
<dbReference type="SFLD" id="SFLDG01104">
    <property type="entry name" value="Uncharacterised_Radical_SAM_Su"/>
    <property type="match status" value="1"/>
</dbReference>
<dbReference type="InterPro" id="IPR058240">
    <property type="entry name" value="rSAM_sf"/>
</dbReference>
<proteinExistence type="predicted"/>
<dbReference type="eggNOG" id="arCOG00938">
    <property type="taxonomic scope" value="Archaea"/>
</dbReference>
<keyword evidence="3" id="KW-0479">Metal-binding</keyword>
<evidence type="ECO:0000256" key="5">
    <source>
        <dbReference type="ARBA" id="ARBA00023014"/>
    </source>
</evidence>
<feature type="domain" description="Radical SAM core" evidence="6">
    <location>
        <begin position="8"/>
        <end position="143"/>
    </location>
</feature>
<dbReference type="SUPFAM" id="SSF102114">
    <property type="entry name" value="Radical SAM enzymes"/>
    <property type="match status" value="1"/>
</dbReference>
<protein>
    <submittedName>
        <fullName evidence="7">Radical SAM domain protein</fullName>
    </submittedName>
</protein>
<organism evidence="7 8">
    <name type="scientific">Caldivirga maquilingensis (strain ATCC 700844 / DSM 13496 / JCM 10307 / IC-167)</name>
    <dbReference type="NCBI Taxonomy" id="397948"/>
    <lineage>
        <taxon>Archaea</taxon>
        <taxon>Thermoproteota</taxon>
        <taxon>Thermoprotei</taxon>
        <taxon>Thermoproteales</taxon>
        <taxon>Thermoproteaceae</taxon>
        <taxon>Caldivirga</taxon>
    </lineage>
</organism>
<dbReference type="Gene3D" id="3.20.20.70">
    <property type="entry name" value="Aldolase class I"/>
    <property type="match status" value="1"/>
</dbReference>
<evidence type="ECO:0000313" key="8">
    <source>
        <dbReference type="Proteomes" id="UP000001137"/>
    </source>
</evidence>
<accession>A8M9R6</accession>
<dbReference type="Proteomes" id="UP000001137">
    <property type="component" value="Chromosome"/>
</dbReference>
<dbReference type="STRING" id="397948.Cmaq_0093"/>